<comment type="caution">
    <text evidence="10">The sequence shown here is derived from an EMBL/GenBank/DDBJ whole genome shotgun (WGS) entry which is preliminary data.</text>
</comment>
<comment type="subcellular location">
    <subcellularLocation>
        <location evidence="1">Membrane</location>
        <topology evidence="1">Multi-pass membrane protein</topology>
    </subcellularLocation>
</comment>
<evidence type="ECO:0000313" key="11">
    <source>
        <dbReference type="Proteomes" id="UP000467840"/>
    </source>
</evidence>
<evidence type="ECO:0000313" key="10">
    <source>
        <dbReference type="EMBL" id="KAF2295856.1"/>
    </source>
</evidence>
<dbReference type="PROSITE" id="PS50011">
    <property type="entry name" value="PROTEIN_KINASE_DOM"/>
    <property type="match status" value="1"/>
</dbReference>
<dbReference type="Proteomes" id="UP000467840">
    <property type="component" value="Chromosome 7"/>
</dbReference>
<feature type="transmembrane region" description="Helical" evidence="8">
    <location>
        <begin position="771"/>
        <end position="793"/>
    </location>
</feature>
<dbReference type="SUPFAM" id="SSF56112">
    <property type="entry name" value="Protein kinase-like (PK-like)"/>
    <property type="match status" value="1"/>
</dbReference>
<keyword evidence="3 8" id="KW-0812">Transmembrane</keyword>
<dbReference type="InterPro" id="IPR004147">
    <property type="entry name" value="ABC1_dom"/>
</dbReference>
<dbReference type="InterPro" id="IPR011009">
    <property type="entry name" value="Kinase-like_dom_sf"/>
</dbReference>
<dbReference type="InterPro" id="IPR035952">
    <property type="entry name" value="Rhomboid-like_sf"/>
</dbReference>
<dbReference type="SUPFAM" id="SSF144091">
    <property type="entry name" value="Rhomboid-like"/>
    <property type="match status" value="1"/>
</dbReference>
<dbReference type="InterPro" id="IPR000719">
    <property type="entry name" value="Prot_kinase_dom"/>
</dbReference>
<accession>A0A6A6L714</accession>
<keyword evidence="5 8" id="KW-0472">Membrane</keyword>
<keyword evidence="6" id="KW-0175">Coiled coil</keyword>
<dbReference type="AlphaFoldDB" id="A0A6A6L714"/>
<feature type="transmembrane region" description="Helical" evidence="8">
    <location>
        <begin position="799"/>
        <end position="816"/>
    </location>
</feature>
<dbReference type="Pfam" id="PF08551">
    <property type="entry name" value="DUF1751"/>
    <property type="match status" value="1"/>
</dbReference>
<dbReference type="GO" id="GO:0016020">
    <property type="term" value="C:membrane"/>
    <property type="evidence" value="ECO:0007669"/>
    <property type="project" value="UniProtKB-SubCell"/>
</dbReference>
<dbReference type="FunFam" id="1.20.1540.10:FF:000004">
    <property type="entry name" value="Transmembrane protein 115"/>
    <property type="match status" value="1"/>
</dbReference>
<name>A0A6A6L714_HEVBR</name>
<feature type="region of interest" description="Disordered" evidence="7">
    <location>
        <begin position="929"/>
        <end position="952"/>
    </location>
</feature>
<evidence type="ECO:0000256" key="1">
    <source>
        <dbReference type="ARBA" id="ARBA00004141"/>
    </source>
</evidence>
<keyword evidence="4 8" id="KW-1133">Transmembrane helix</keyword>
<proteinExistence type="inferred from homology"/>
<organism evidence="10 11">
    <name type="scientific">Hevea brasiliensis</name>
    <name type="common">Para rubber tree</name>
    <name type="synonym">Siphonia brasiliensis</name>
    <dbReference type="NCBI Taxonomy" id="3981"/>
    <lineage>
        <taxon>Eukaryota</taxon>
        <taxon>Viridiplantae</taxon>
        <taxon>Streptophyta</taxon>
        <taxon>Embryophyta</taxon>
        <taxon>Tracheophyta</taxon>
        <taxon>Spermatophyta</taxon>
        <taxon>Magnoliopsida</taxon>
        <taxon>eudicotyledons</taxon>
        <taxon>Gunneridae</taxon>
        <taxon>Pentapetalae</taxon>
        <taxon>rosids</taxon>
        <taxon>fabids</taxon>
        <taxon>Malpighiales</taxon>
        <taxon>Euphorbiaceae</taxon>
        <taxon>Crotonoideae</taxon>
        <taxon>Micrandreae</taxon>
        <taxon>Hevea</taxon>
    </lineage>
</organism>
<evidence type="ECO:0000256" key="5">
    <source>
        <dbReference type="ARBA" id="ARBA00023136"/>
    </source>
</evidence>
<dbReference type="CDD" id="cd05121">
    <property type="entry name" value="ABC1_ADCK3-like"/>
    <property type="match status" value="1"/>
</dbReference>
<evidence type="ECO:0000256" key="7">
    <source>
        <dbReference type="SAM" id="MobiDB-lite"/>
    </source>
</evidence>
<dbReference type="Pfam" id="PF03109">
    <property type="entry name" value="ABC1"/>
    <property type="match status" value="1"/>
</dbReference>
<dbReference type="Gene3D" id="1.20.1540.10">
    <property type="entry name" value="Rhomboid-like"/>
    <property type="match status" value="1"/>
</dbReference>
<reference evidence="10 11" key="1">
    <citation type="journal article" date="2020" name="Mol. Plant">
        <title>The Chromosome-Based Rubber Tree Genome Provides New Insights into Spurge Genome Evolution and Rubber Biosynthesis.</title>
        <authorList>
            <person name="Liu J."/>
            <person name="Shi C."/>
            <person name="Shi C.C."/>
            <person name="Li W."/>
            <person name="Zhang Q.J."/>
            <person name="Zhang Y."/>
            <person name="Li K."/>
            <person name="Lu H.F."/>
            <person name="Shi C."/>
            <person name="Zhu S.T."/>
            <person name="Xiao Z.Y."/>
            <person name="Nan H."/>
            <person name="Yue Y."/>
            <person name="Zhu X.G."/>
            <person name="Wu Y."/>
            <person name="Hong X.N."/>
            <person name="Fan G.Y."/>
            <person name="Tong Y."/>
            <person name="Zhang D."/>
            <person name="Mao C.L."/>
            <person name="Liu Y.L."/>
            <person name="Hao S.J."/>
            <person name="Liu W.Q."/>
            <person name="Lv M.Q."/>
            <person name="Zhang H.B."/>
            <person name="Liu Y."/>
            <person name="Hu-Tang G.R."/>
            <person name="Wang J.P."/>
            <person name="Wang J.H."/>
            <person name="Sun Y.H."/>
            <person name="Ni S.B."/>
            <person name="Chen W.B."/>
            <person name="Zhang X.C."/>
            <person name="Jiao Y.N."/>
            <person name="Eichler E.E."/>
            <person name="Li G.H."/>
            <person name="Liu X."/>
            <person name="Gao L.Z."/>
        </authorList>
    </citation>
    <scope>NUCLEOTIDE SEQUENCE [LARGE SCALE GENOMIC DNA]</scope>
    <source>
        <strain evidence="11">cv. GT1</strain>
        <tissue evidence="10">Leaf</tissue>
    </source>
</reference>
<feature type="transmembrane region" description="Helical" evidence="8">
    <location>
        <begin position="741"/>
        <end position="759"/>
    </location>
</feature>
<dbReference type="GO" id="GO:0004672">
    <property type="term" value="F:protein kinase activity"/>
    <property type="evidence" value="ECO:0007669"/>
    <property type="project" value="InterPro"/>
</dbReference>
<dbReference type="GO" id="GO:0005524">
    <property type="term" value="F:ATP binding"/>
    <property type="evidence" value="ECO:0007669"/>
    <property type="project" value="InterPro"/>
</dbReference>
<evidence type="ECO:0000256" key="2">
    <source>
        <dbReference type="ARBA" id="ARBA00009670"/>
    </source>
</evidence>
<keyword evidence="11" id="KW-1185">Reference proteome</keyword>
<dbReference type="InterPro" id="IPR013861">
    <property type="entry name" value="TMEM115/Pdh1/Rbl19"/>
</dbReference>
<feature type="transmembrane region" description="Helical" evidence="8">
    <location>
        <begin position="696"/>
        <end position="721"/>
    </location>
</feature>
<sequence length="982" mass="109880">MAAVAAFASSPATVTCYLRESRKSKTATSKGIRQEVRVIGNFSHFGDAVRKDFEFLKEGIGRGIGWANETFRIPQGNIRSVLDSMELKTSRFLLAQVSSSVFCSSQLTRVVPAFKRLSGVDLFMADLKALEAYASYFYYVSKIWSKPLPEVYNPQDVTDYFSCRPHVVALRLLEVFSAFASATIKIRTSGIKKFLRTSSDKDINGNISQYDFGLVLKEAMLSLGPTFIKVGQSLSTRPDIIGTEISKAMAMKIIEEELGSPVESFFSYISEEPVAAASFGQVYYGNTLDGCNVAVKVQRPNLRHVVVRDIYILRVGLGLLQKIAKRKSDLRLYADELGKGLVGELDYCLEAANASKFLDAHSSFKFMHIPKVYHHLSRKRVLTMEWVVGENPTDLLSLSTCDTIDHDSAYSERHKIEAKRRLLELVSKGVESALVQLLETGLLHADPHPGNLRYTSSGKIGFLDFGLLCQMEKKHQFAMLASIVHIVNGDWASLVRSLTEMDVIRPGTNIRRVTMELEDSLGEVEFRDGIPDVKFTKVLSKIWSIALKYHFRMPPYYTLVLRSLASLEGLAMAADPNFKTFEAAYPYVVRKLLTENSAETRKILHSVVLNRRKEFRWDRLALLLKVGSTSKVLNREAASKHENSLDYLTNRSFSGVFDVAHLVLMLLPARDGVVLRKLLMTAGASFFTGFTRLCKGLAVILVAGHIVVQILPSAVSYLALIPAKTIPFAWNLLTAGYIEQSLYGLVVSTLCVLVMGKLLEPVWGSKEFLKFIFIVNFLTSVCVFITTIALYYITRQENYLYMPISGFQGVLSGFLVGMKQIIPDQELSLLRIKTKWLPSIALLLATAVSFFTPDSTTYLPTIIFGTYMSWIYLRYLQRKPEAKLRGDPNDDFAFSTFFPDYFRPVIDPIASIFHRMLCGRSETSTEAHGYTLGGAPLPGSDPIEASRRRERGARALEERLAAERLAAARSEEESKKDAAENV</sequence>
<feature type="domain" description="Protein kinase" evidence="9">
    <location>
        <begin position="268"/>
        <end position="616"/>
    </location>
</feature>
<dbReference type="PANTHER" id="PTHR10566:SF123">
    <property type="entry name" value="PROTEIN KINASE SUPERFAMILY PROTEIN"/>
    <property type="match status" value="1"/>
</dbReference>
<evidence type="ECO:0000256" key="6">
    <source>
        <dbReference type="SAM" id="Coils"/>
    </source>
</evidence>
<feature type="coiled-coil region" evidence="6">
    <location>
        <begin position="953"/>
        <end position="982"/>
    </location>
</feature>
<evidence type="ECO:0000256" key="3">
    <source>
        <dbReference type="ARBA" id="ARBA00022692"/>
    </source>
</evidence>
<comment type="similarity">
    <text evidence="2">Belongs to the protein kinase superfamily. ADCK protein kinase family.</text>
</comment>
<protein>
    <recommendedName>
        <fullName evidence="9">Protein kinase domain-containing protein</fullName>
    </recommendedName>
</protein>
<dbReference type="SMART" id="SM01160">
    <property type="entry name" value="DUF1751"/>
    <property type="match status" value="1"/>
</dbReference>
<dbReference type="GO" id="GO:0006890">
    <property type="term" value="P:retrograde vesicle-mediated transport, Golgi to endoplasmic reticulum"/>
    <property type="evidence" value="ECO:0007669"/>
    <property type="project" value="InterPro"/>
</dbReference>
<dbReference type="EMBL" id="JAAGAX010000013">
    <property type="protein sequence ID" value="KAF2295856.1"/>
    <property type="molecule type" value="Genomic_DNA"/>
</dbReference>
<dbReference type="InterPro" id="IPR050154">
    <property type="entry name" value="UbiB_kinase"/>
</dbReference>
<gene>
    <name evidence="10" type="ORF">GH714_034597</name>
</gene>
<evidence type="ECO:0000256" key="8">
    <source>
        <dbReference type="SAM" id="Phobius"/>
    </source>
</evidence>
<evidence type="ECO:0000259" key="9">
    <source>
        <dbReference type="PROSITE" id="PS50011"/>
    </source>
</evidence>
<evidence type="ECO:0000256" key="4">
    <source>
        <dbReference type="ARBA" id="ARBA00022989"/>
    </source>
</evidence>
<feature type="transmembrane region" description="Helical" evidence="8">
    <location>
        <begin position="858"/>
        <end position="876"/>
    </location>
</feature>
<dbReference type="PANTHER" id="PTHR10566">
    <property type="entry name" value="CHAPERONE-ACTIVITY OF BC1 COMPLEX CABC1 -RELATED"/>
    <property type="match status" value="1"/>
</dbReference>